<dbReference type="RefSeq" id="XP_024505207.1">
    <property type="nucleotide sequence ID" value="XM_024651539.1"/>
</dbReference>
<dbReference type="GeneID" id="36378371"/>
<dbReference type="Proteomes" id="UP000035682">
    <property type="component" value="Unplaced"/>
</dbReference>
<name>A0A090L8C7_STRRB</name>
<evidence type="ECO:0000313" key="4">
    <source>
        <dbReference type="WormBase" id="SRAE_2000068000"/>
    </source>
</evidence>
<dbReference type="EMBL" id="LN609529">
    <property type="protein sequence ID" value="CEF66007.1"/>
    <property type="molecule type" value="Genomic_DNA"/>
</dbReference>
<evidence type="ECO:0000313" key="3">
    <source>
        <dbReference type="WBParaSite" id="SRAE_2000068000.1"/>
    </source>
</evidence>
<gene>
    <name evidence="1 3 4" type="ORF">SRAE_2000068000</name>
</gene>
<accession>A0A090L8C7</accession>
<proteinExistence type="predicted"/>
<sequence length="154" mass="17726">MRTNVSKIYCPEVSCLYASGYIQVSRFKIFEGKFYGCPSYLRYIGAVLNIDKEIFDSSIQNCEEVNSCIEVNYKLPTIPDETIIDMTICCNSSNNQKLYDTPPILTEPCNSNFSIKMCEQFFLPFSNKFKNNSSKDKKTNNFIILLLILIFLNI</sequence>
<reference evidence="1 2" key="1">
    <citation type="submission" date="2014-09" db="EMBL/GenBank/DDBJ databases">
        <authorList>
            <person name="Martin A.A."/>
        </authorList>
    </citation>
    <scope>NUCLEOTIDE SEQUENCE</scope>
    <source>
        <strain evidence="2">ED321</strain>
        <strain evidence="1">ED321 Heterogonic</strain>
    </source>
</reference>
<dbReference type="WBParaSite" id="SRAE_2000068000.1">
    <property type="protein sequence ID" value="SRAE_2000068000.1"/>
    <property type="gene ID" value="WBGene00260877"/>
</dbReference>
<dbReference type="CTD" id="36378371"/>
<keyword evidence="2" id="KW-1185">Reference proteome</keyword>
<evidence type="ECO:0000313" key="2">
    <source>
        <dbReference type="Proteomes" id="UP000035682"/>
    </source>
</evidence>
<evidence type="ECO:0000313" key="1">
    <source>
        <dbReference type="EMBL" id="CEF66007.1"/>
    </source>
</evidence>
<dbReference type="WormBase" id="SRAE_2000068000">
    <property type="protein sequence ID" value="SRP04081"/>
    <property type="gene ID" value="WBGene00260877"/>
</dbReference>
<reference evidence="3" key="2">
    <citation type="submission" date="2020-12" db="UniProtKB">
        <authorList>
            <consortium name="WormBaseParasite"/>
        </authorList>
    </citation>
    <scope>IDENTIFICATION</scope>
</reference>
<dbReference type="AlphaFoldDB" id="A0A090L8C7"/>
<protein>
    <submittedName>
        <fullName evidence="1 3">Uncharacterized protein</fullName>
    </submittedName>
</protein>
<organism evidence="1">
    <name type="scientific">Strongyloides ratti</name>
    <name type="common">Parasitic roundworm</name>
    <dbReference type="NCBI Taxonomy" id="34506"/>
    <lineage>
        <taxon>Eukaryota</taxon>
        <taxon>Metazoa</taxon>
        <taxon>Ecdysozoa</taxon>
        <taxon>Nematoda</taxon>
        <taxon>Chromadorea</taxon>
        <taxon>Rhabditida</taxon>
        <taxon>Tylenchina</taxon>
        <taxon>Panagrolaimomorpha</taxon>
        <taxon>Strongyloidoidea</taxon>
        <taxon>Strongyloididae</taxon>
        <taxon>Strongyloides</taxon>
    </lineage>
</organism>